<evidence type="ECO:0000313" key="1">
    <source>
        <dbReference type="EMBL" id="QYX30713.1"/>
    </source>
</evidence>
<proteinExistence type="predicted"/>
<organism evidence="1 2">
    <name type="scientific">Sphaerospermopsis torques-reginae ITEP-024</name>
    <dbReference type="NCBI Taxonomy" id="984208"/>
    <lineage>
        <taxon>Bacteria</taxon>
        <taxon>Bacillati</taxon>
        <taxon>Cyanobacteriota</taxon>
        <taxon>Cyanophyceae</taxon>
        <taxon>Nostocales</taxon>
        <taxon>Aphanizomenonaceae</taxon>
        <taxon>Sphaerospermopsis</taxon>
        <taxon>Sphaerospermopsis torques-reginae</taxon>
    </lineage>
</organism>
<dbReference type="EMBL" id="CP080598">
    <property type="protein sequence ID" value="QYX30713.1"/>
    <property type="molecule type" value="Genomic_DNA"/>
</dbReference>
<protein>
    <submittedName>
        <fullName evidence="1">Uncharacterized protein</fullName>
    </submittedName>
</protein>
<reference evidence="1 2" key="1">
    <citation type="journal article" date="2022" name="J. Am. Chem. Soc.">
        <title>Biosynthesis of Guanitoxin Enables Global Environmental Detection in Freshwater Cyanobacteria.</title>
        <authorList>
            <person name="Lima S.T."/>
            <person name="Fallon T.R."/>
            <person name="Cordoza J.L."/>
            <person name="Chekan J.R."/>
            <person name="Delbaje E."/>
            <person name="Hopiavuori A.R."/>
            <person name="Alvarenga D.O."/>
            <person name="Wood S.M."/>
            <person name="Luhavaya H."/>
            <person name="Baumgartner J.T."/>
            <person name="Dorr F.A."/>
            <person name="Etchegaray A."/>
            <person name="Pinto E."/>
            <person name="McKinnie S.M.K."/>
            <person name="Fiore M.F."/>
            <person name="Moore B.S."/>
        </authorList>
    </citation>
    <scope>NUCLEOTIDE SEQUENCE [LARGE SCALE GENOMIC DNA]</scope>
    <source>
        <strain evidence="1 2">ITEP-024</strain>
    </source>
</reference>
<evidence type="ECO:0000313" key="2">
    <source>
        <dbReference type="Proteomes" id="UP000826540"/>
    </source>
</evidence>
<gene>
    <name evidence="1" type="ORF">K2F26_17780</name>
</gene>
<sequence>MNIKEATGVAGKVMGNQIVNPKQNLAESASEIQQLLQILNQSYPADIPTDTQAEIEVAVKGINKNPELKERVIGALKAGGIEAIKELTDNIYVNVLIAAYDGWKNPQS</sequence>
<keyword evidence="2" id="KW-1185">Reference proteome</keyword>
<dbReference type="RefSeq" id="WP_220608858.1">
    <property type="nucleotide sequence ID" value="NZ_CP080598.1"/>
</dbReference>
<name>A0ABX8WWB9_9CYAN</name>
<dbReference type="Proteomes" id="UP000826540">
    <property type="component" value="Chromosome"/>
</dbReference>
<accession>A0ABX8WWB9</accession>